<feature type="region of interest" description="Disordered" evidence="1">
    <location>
        <begin position="1"/>
        <end position="57"/>
    </location>
</feature>
<feature type="compositionally biased region" description="Basic residues" evidence="1">
    <location>
        <begin position="1"/>
        <end position="10"/>
    </location>
</feature>
<organism evidence="2 3">
    <name type="scientific">Streptomyces albospinus</name>
    <dbReference type="NCBI Taxonomy" id="285515"/>
    <lineage>
        <taxon>Bacteria</taxon>
        <taxon>Bacillati</taxon>
        <taxon>Actinomycetota</taxon>
        <taxon>Actinomycetes</taxon>
        <taxon>Kitasatosporales</taxon>
        <taxon>Streptomycetaceae</taxon>
        <taxon>Streptomyces</taxon>
    </lineage>
</organism>
<dbReference type="EMBL" id="BMRP01000006">
    <property type="protein sequence ID" value="GGU57276.1"/>
    <property type="molecule type" value="Genomic_DNA"/>
</dbReference>
<gene>
    <name evidence="2" type="ORF">GCM10010211_22590</name>
</gene>
<name>A0ABQ2UY19_9ACTN</name>
<evidence type="ECO:0000313" key="3">
    <source>
        <dbReference type="Proteomes" id="UP000654471"/>
    </source>
</evidence>
<dbReference type="Proteomes" id="UP000654471">
    <property type="component" value="Unassembled WGS sequence"/>
</dbReference>
<feature type="compositionally biased region" description="Gly residues" evidence="1">
    <location>
        <begin position="224"/>
        <end position="236"/>
    </location>
</feature>
<accession>A0ABQ2UY19</accession>
<feature type="region of interest" description="Disordered" evidence="1">
    <location>
        <begin position="218"/>
        <end position="278"/>
    </location>
</feature>
<reference evidence="3" key="1">
    <citation type="journal article" date="2019" name="Int. J. Syst. Evol. Microbiol.">
        <title>The Global Catalogue of Microorganisms (GCM) 10K type strain sequencing project: providing services to taxonomists for standard genome sequencing and annotation.</title>
        <authorList>
            <consortium name="The Broad Institute Genomics Platform"/>
            <consortium name="The Broad Institute Genome Sequencing Center for Infectious Disease"/>
            <person name="Wu L."/>
            <person name="Ma J."/>
        </authorList>
    </citation>
    <scope>NUCLEOTIDE SEQUENCE [LARGE SCALE GENOMIC DNA]</scope>
    <source>
        <strain evidence="3">JCM 3399</strain>
    </source>
</reference>
<feature type="compositionally biased region" description="Basic and acidic residues" evidence="1">
    <location>
        <begin position="41"/>
        <end position="53"/>
    </location>
</feature>
<comment type="caution">
    <text evidence="2">The sequence shown here is derived from an EMBL/GenBank/DDBJ whole genome shotgun (WGS) entry which is preliminary data.</text>
</comment>
<sequence>MHAGRRHGGRHPVQAARTGGEQQHPAHRVVDLRLGDLAGADGRRERGAEDRAGPRHRHVQAAAQRAYGVPGRHPVGDVAAVEAPFAAQDLGDERAVFGHRQTIDLVVGGHDAPGAGGLDDVLEGGEIELAQGAWGDAVVDREAVGLGVVADEVLDRRTDPALLHSLHISGADHAGQQRVFRIALEVPAAERRAVQVDGRRQEDVDALAAGLLGEQSAGAAGEFGVPGGGQGRGAGQGDRRIFGAPLPPPHADRAVRHHQRPQSDRRHGGQGPHVLAGEQPGLGIQVECGERPLHRGGVVVGPGVAAVGVGLIGHLRRSLDWTCGPPGRILTSAPCTQ</sequence>
<evidence type="ECO:0000313" key="2">
    <source>
        <dbReference type="EMBL" id="GGU57276.1"/>
    </source>
</evidence>
<protein>
    <submittedName>
        <fullName evidence="2">Uncharacterized protein</fullName>
    </submittedName>
</protein>
<proteinExistence type="predicted"/>
<evidence type="ECO:0000256" key="1">
    <source>
        <dbReference type="SAM" id="MobiDB-lite"/>
    </source>
</evidence>
<keyword evidence="3" id="KW-1185">Reference proteome</keyword>